<dbReference type="AlphaFoldDB" id="B0C986"/>
<proteinExistence type="predicted"/>
<name>B0C986_ACAM1</name>
<evidence type="ECO:0000313" key="1">
    <source>
        <dbReference type="EMBL" id="ABW27767.1"/>
    </source>
</evidence>
<evidence type="ECO:0000313" key="2">
    <source>
        <dbReference type="Proteomes" id="UP000000268"/>
    </source>
</evidence>
<reference evidence="1 2" key="1">
    <citation type="journal article" date="2008" name="Proc. Natl. Acad. Sci. U.S.A.">
        <title>Niche adaptation and genome expansion in the chlorophyll d-producing cyanobacterium Acaryochloris marina.</title>
        <authorList>
            <person name="Swingley W.D."/>
            <person name="Chen M."/>
            <person name="Cheung P.C."/>
            <person name="Conrad A.L."/>
            <person name="Dejesa L.C."/>
            <person name="Hao J."/>
            <person name="Honchak B.M."/>
            <person name="Karbach L.E."/>
            <person name="Kurdoglu A."/>
            <person name="Lahiri S."/>
            <person name="Mastrian S.D."/>
            <person name="Miyashita H."/>
            <person name="Page L."/>
            <person name="Ramakrishna P."/>
            <person name="Satoh S."/>
            <person name="Sattley W.M."/>
            <person name="Shimada Y."/>
            <person name="Taylor H.L."/>
            <person name="Tomo T."/>
            <person name="Tsuchiya T."/>
            <person name="Wang Z.T."/>
            <person name="Raymond J."/>
            <person name="Mimuro M."/>
            <person name="Blankenship R.E."/>
            <person name="Touchman J.W."/>
        </authorList>
    </citation>
    <scope>NUCLEOTIDE SEQUENCE [LARGE SCALE GENOMIC DNA]</scope>
    <source>
        <strain evidence="2">MBIC 11017</strain>
    </source>
</reference>
<dbReference type="EMBL" id="CP000828">
    <property type="protein sequence ID" value="ABW27767.1"/>
    <property type="molecule type" value="Genomic_DNA"/>
</dbReference>
<gene>
    <name evidence="1" type="ordered locus">AM1_2767</name>
</gene>
<dbReference type="RefSeq" id="WP_012163214.1">
    <property type="nucleotide sequence ID" value="NC_009925.1"/>
</dbReference>
<dbReference type="HOGENOM" id="CLU_058593_0_0_3"/>
<dbReference type="KEGG" id="amr:AM1_2767"/>
<keyword evidence="2" id="KW-1185">Reference proteome</keyword>
<dbReference type="eggNOG" id="COG0515">
    <property type="taxonomic scope" value="Bacteria"/>
</dbReference>
<accession>B0C986</accession>
<dbReference type="OrthoDB" id="490422at2"/>
<dbReference type="Proteomes" id="UP000000268">
    <property type="component" value="Chromosome"/>
</dbReference>
<dbReference type="STRING" id="329726.AM1_2767"/>
<organism evidence="1 2">
    <name type="scientific">Acaryochloris marina (strain MBIC 11017)</name>
    <dbReference type="NCBI Taxonomy" id="329726"/>
    <lineage>
        <taxon>Bacteria</taxon>
        <taxon>Bacillati</taxon>
        <taxon>Cyanobacteriota</taxon>
        <taxon>Cyanophyceae</taxon>
        <taxon>Acaryochloridales</taxon>
        <taxon>Acaryochloridaceae</taxon>
        <taxon>Acaryochloris</taxon>
    </lineage>
</organism>
<sequence>MVSERLSQAIQALEHHPQHLRIRKLLYFVGHQHWPSDLISQDLMQLDVLVPILLNQVTTAQDLGHLLSERAAKLNKSKTYLPIADTISQILAPLCQSTPVLPDYGVPDALNPSPIGAGAIYSLFDLKAALMQSTNPLKAKILIFSALYHPFSFRRQDWLNLKQRSLDKLLQTLFTTYPSFAALEQKLMQTADQLEALDQSQQVVHALLRAVLPQYRGQSLATLEKPEPNVIDDLEIEDDMLTCQLVPQVS</sequence>
<protein>
    <submittedName>
        <fullName evidence="1">Uncharacterized protein</fullName>
    </submittedName>
</protein>